<keyword evidence="5" id="KW-0227">DNA damage</keyword>
<dbReference type="SMART" id="SM00491">
    <property type="entry name" value="HELICc2"/>
    <property type="match status" value="1"/>
</dbReference>
<evidence type="ECO:0000256" key="8">
    <source>
        <dbReference type="ARBA" id="ARBA00022840"/>
    </source>
</evidence>
<dbReference type="GO" id="GO:0004386">
    <property type="term" value="F:helicase activity"/>
    <property type="evidence" value="ECO:0007669"/>
    <property type="project" value="UniProtKB-KW"/>
</dbReference>
<comment type="similarity">
    <text evidence="14">Belongs to the helicase family. DinG subfamily.</text>
</comment>
<evidence type="ECO:0000313" key="20">
    <source>
        <dbReference type="Proteomes" id="UP000263486"/>
    </source>
</evidence>
<accession>A0ABX9KK59</accession>
<feature type="domain" description="Helicase ATP-binding" evidence="17">
    <location>
        <begin position="152"/>
        <end position="391"/>
    </location>
</feature>
<evidence type="ECO:0000256" key="4">
    <source>
        <dbReference type="ARBA" id="ARBA00022741"/>
    </source>
</evidence>
<dbReference type="InterPro" id="IPR006554">
    <property type="entry name" value="Helicase-like_DEXD_c2"/>
</dbReference>
<dbReference type="InterPro" id="IPR027417">
    <property type="entry name" value="P-loop_NTPase"/>
</dbReference>
<name>A0ABX9KK59_9FUSO</name>
<dbReference type="Pfam" id="PF06733">
    <property type="entry name" value="DEAD_2"/>
    <property type="match status" value="1"/>
</dbReference>
<evidence type="ECO:0000313" key="19">
    <source>
        <dbReference type="EMBL" id="REI42689.1"/>
    </source>
</evidence>
<keyword evidence="8" id="KW-0067">ATP-binding</keyword>
<evidence type="ECO:0000256" key="1">
    <source>
        <dbReference type="ARBA" id="ARBA00001966"/>
    </source>
</evidence>
<gene>
    <name evidence="19" type="ORF">DYH56_02690</name>
</gene>
<evidence type="ECO:0000259" key="17">
    <source>
        <dbReference type="PROSITE" id="PS51192"/>
    </source>
</evidence>
<keyword evidence="20" id="KW-1185">Reference proteome</keyword>
<organism evidence="19 20">
    <name type="scientific">Psychrilyobacter piezotolerans</name>
    <dbReference type="NCBI Taxonomy" id="2293438"/>
    <lineage>
        <taxon>Bacteria</taxon>
        <taxon>Fusobacteriati</taxon>
        <taxon>Fusobacteriota</taxon>
        <taxon>Fusobacteriia</taxon>
        <taxon>Fusobacteriales</taxon>
        <taxon>Fusobacteriaceae</taxon>
        <taxon>Psychrilyobacter</taxon>
    </lineage>
</organism>
<evidence type="ECO:0000256" key="3">
    <source>
        <dbReference type="ARBA" id="ARBA00022723"/>
    </source>
</evidence>
<dbReference type="SMART" id="SM00487">
    <property type="entry name" value="DEXDc"/>
    <property type="match status" value="1"/>
</dbReference>
<dbReference type="PANTHER" id="PTHR11472">
    <property type="entry name" value="DNA REPAIR DEAD HELICASE RAD3/XP-D SUBFAMILY MEMBER"/>
    <property type="match status" value="1"/>
</dbReference>
<dbReference type="InterPro" id="IPR045028">
    <property type="entry name" value="DinG/Rad3-like"/>
</dbReference>
<evidence type="ECO:0000256" key="7">
    <source>
        <dbReference type="ARBA" id="ARBA00022806"/>
    </source>
</evidence>
<keyword evidence="6" id="KW-0378">Hydrolase</keyword>
<evidence type="ECO:0000256" key="15">
    <source>
        <dbReference type="ARBA" id="ARBA00044969"/>
    </source>
</evidence>
<keyword evidence="11" id="KW-0238">DNA-binding</keyword>
<dbReference type="Pfam" id="PF13307">
    <property type="entry name" value="Helicase_C_2"/>
    <property type="match status" value="1"/>
</dbReference>
<keyword evidence="7 19" id="KW-0347">Helicase</keyword>
<keyword evidence="12" id="KW-0234">DNA repair</keyword>
<dbReference type="Proteomes" id="UP000263486">
    <property type="component" value="Unassembled WGS sequence"/>
</dbReference>
<dbReference type="InterPro" id="IPR014001">
    <property type="entry name" value="Helicase_ATP-bd"/>
</dbReference>
<dbReference type="PANTHER" id="PTHR11472:SF34">
    <property type="entry name" value="REGULATOR OF TELOMERE ELONGATION HELICASE 1"/>
    <property type="match status" value="1"/>
</dbReference>
<dbReference type="SUPFAM" id="SSF52540">
    <property type="entry name" value="P-loop containing nucleoside triphosphate hydrolases"/>
    <property type="match status" value="2"/>
</dbReference>
<evidence type="ECO:0000256" key="11">
    <source>
        <dbReference type="ARBA" id="ARBA00023125"/>
    </source>
</evidence>
<evidence type="ECO:0000256" key="16">
    <source>
        <dbReference type="ARBA" id="ARBA00048954"/>
    </source>
</evidence>
<dbReference type="InterPro" id="IPR011545">
    <property type="entry name" value="DEAD/DEAH_box_helicase_dom"/>
</dbReference>
<dbReference type="Gene3D" id="3.40.50.300">
    <property type="entry name" value="P-loop containing nucleotide triphosphate hydrolases"/>
    <property type="match status" value="2"/>
</dbReference>
<comment type="catalytic activity">
    <reaction evidence="16">
        <text>ATP + H2O = ADP + phosphate + H(+)</text>
        <dbReference type="Rhea" id="RHEA:13065"/>
        <dbReference type="ChEBI" id="CHEBI:15377"/>
        <dbReference type="ChEBI" id="CHEBI:15378"/>
        <dbReference type="ChEBI" id="CHEBI:30616"/>
        <dbReference type="ChEBI" id="CHEBI:43474"/>
        <dbReference type="ChEBI" id="CHEBI:456216"/>
        <dbReference type="EC" id="5.6.2.3"/>
    </reaction>
</comment>
<sequence length="811" mass="93626">MILEKISENIIEKMKEEIENAHGNEVFFRGIPNSDGIVDEIEVIARGNKGSVPALLKRMKKREVIIHNHPSGYLYPSDADVAVASMYSDQKDGASYIVNNAVDDIYVMVEINKTEIQKIDIGPYFEKKGLLAGIFKGFEYREEQFHMAKHIEEGLNNKTKVVVEAGTGTGKTLAYLIPSIEWAVKNEKKVIITTNTINLQEQLLHKDIPIVKKLLPEKFTYVLVKGRGNYLCNRKAANIGIGGSSEIDDMSSSQKEQVSYVLKWFKSTENGDKGELPFEVDYIVWEQFMSETDICAGSKCAFKESCFFLKSREEKKKADVLITNHHMFFADLSIRKEVGFNTDYSIFPDYDLVVFDEAHNIENVARDYFSYEASKYSFNKTMNNIHHIGKKKDSSKYTGLLNYLRNIKYKGYDSIKKEIIEELISRHIDLANRGNEYYLKVIEAFAGQSQGNISLRLRKEELKHWEHWETLKGLEEEMLLTYNAYMRRLKSLIRVIKDIDDETGIISDFTKYSERLETYFSNYNFIKEMDDKNFIYWISLNQKKSNVKFVATPLKISDELDENLYSNLEHMVFTSATIAINGSFEYFKKSIGLHEEVLEKIIDSPFDYDRQMKVYIPKDLPSPTDRGFLDGVKDFVEKLIKRTKGNTFLLFTSYSTLNYLYFMLKDRLEEEGYELFIQGQAPRNQLVDMYKKSSKPVLFGTASFWEGVDVKGDKLSSVIIVKLPFKVPSDPVVEAIIENLNDEGKNAFMEYQIPESIIKFKQGIGRLIRSCDDRGVITILDNRIIKKRYGSLFIDSIPTRNIHIKNKDDII</sequence>
<comment type="cofactor">
    <cofactor evidence="1">
        <name>[4Fe-4S] cluster</name>
        <dbReference type="ChEBI" id="CHEBI:49883"/>
    </cofactor>
</comment>
<reference evidence="19 20" key="1">
    <citation type="submission" date="2018-08" db="EMBL/GenBank/DDBJ databases">
        <title>Draft genome sequence of Psychrilyobacter sp. strain SD5 isolated from Black Sea water.</title>
        <authorList>
            <person name="Yadav S."/>
            <person name="Villanueva L."/>
            <person name="Damste J.S.S."/>
        </authorList>
    </citation>
    <scope>NUCLEOTIDE SEQUENCE [LARGE SCALE GENOMIC DNA]</scope>
    <source>
        <strain evidence="19 20">SD5</strain>
    </source>
</reference>
<dbReference type="SMART" id="SM00488">
    <property type="entry name" value="DEXDc2"/>
    <property type="match status" value="1"/>
</dbReference>
<dbReference type="EC" id="5.6.2.3" evidence="15"/>
<comment type="caution">
    <text evidence="19">The sequence shown here is derived from an EMBL/GenBank/DDBJ whole genome shotgun (WGS) entry which is preliminary data.</text>
</comment>
<dbReference type="InterPro" id="IPR014013">
    <property type="entry name" value="Helic_SF1/SF2_ATP-bd_DinG/Rad3"/>
</dbReference>
<proteinExistence type="inferred from homology"/>
<dbReference type="InterPro" id="IPR006555">
    <property type="entry name" value="ATP-dep_Helicase_C"/>
</dbReference>
<keyword evidence="2" id="KW-0004">4Fe-4S</keyword>
<evidence type="ECO:0000256" key="2">
    <source>
        <dbReference type="ARBA" id="ARBA00022485"/>
    </source>
</evidence>
<evidence type="ECO:0000256" key="10">
    <source>
        <dbReference type="ARBA" id="ARBA00023014"/>
    </source>
</evidence>
<evidence type="ECO:0000256" key="5">
    <source>
        <dbReference type="ARBA" id="ARBA00022763"/>
    </source>
</evidence>
<dbReference type="InterPro" id="IPR020891">
    <property type="entry name" value="UPF0758_CS"/>
</dbReference>
<dbReference type="Pfam" id="PF00270">
    <property type="entry name" value="DEAD"/>
    <property type="match status" value="1"/>
</dbReference>
<dbReference type="RefSeq" id="WP_114641312.1">
    <property type="nucleotide sequence ID" value="NZ_JAACIO010000003.1"/>
</dbReference>
<dbReference type="PROSITE" id="PS51193">
    <property type="entry name" value="HELICASE_ATP_BIND_2"/>
    <property type="match status" value="1"/>
</dbReference>
<dbReference type="PROSITE" id="PS01302">
    <property type="entry name" value="UPF0758"/>
    <property type="match status" value="1"/>
</dbReference>
<keyword evidence="3" id="KW-0479">Metal-binding</keyword>
<evidence type="ECO:0000259" key="18">
    <source>
        <dbReference type="PROSITE" id="PS51193"/>
    </source>
</evidence>
<dbReference type="PROSITE" id="PS51192">
    <property type="entry name" value="HELICASE_ATP_BIND_1"/>
    <property type="match status" value="1"/>
</dbReference>
<evidence type="ECO:0000256" key="13">
    <source>
        <dbReference type="ARBA" id="ARBA00023235"/>
    </source>
</evidence>
<dbReference type="EMBL" id="QUAJ01000003">
    <property type="protein sequence ID" value="REI42689.1"/>
    <property type="molecule type" value="Genomic_DNA"/>
</dbReference>
<evidence type="ECO:0000256" key="14">
    <source>
        <dbReference type="ARBA" id="ARBA00038058"/>
    </source>
</evidence>
<evidence type="ECO:0000256" key="12">
    <source>
        <dbReference type="ARBA" id="ARBA00023204"/>
    </source>
</evidence>
<keyword evidence="13" id="KW-0413">Isomerase</keyword>
<keyword evidence="9" id="KW-0408">Iron</keyword>
<keyword evidence="4" id="KW-0547">Nucleotide-binding</keyword>
<protein>
    <recommendedName>
        <fullName evidence="15">DNA 5'-3' helicase</fullName>
        <ecNumber evidence="15">5.6.2.3</ecNumber>
    </recommendedName>
</protein>
<evidence type="ECO:0000256" key="9">
    <source>
        <dbReference type="ARBA" id="ARBA00023004"/>
    </source>
</evidence>
<evidence type="ECO:0000256" key="6">
    <source>
        <dbReference type="ARBA" id="ARBA00022801"/>
    </source>
</evidence>
<keyword evidence="10" id="KW-0411">Iron-sulfur</keyword>
<feature type="domain" description="Helicase ATP-binding" evidence="18">
    <location>
        <begin position="130"/>
        <end position="427"/>
    </location>
</feature>
<dbReference type="InterPro" id="IPR010614">
    <property type="entry name" value="RAD3-like_helicase_DEAD"/>
</dbReference>